<gene>
    <name evidence="3" type="ORF">CANINC_004293</name>
</gene>
<feature type="domain" description="DUF7907" evidence="2">
    <location>
        <begin position="25"/>
        <end position="160"/>
    </location>
</feature>
<sequence>MLSKTALLLAASATFATASTEDVILTVKSDNQEVNGNNLSFLHEGAGINYAFLGTGSNPEPLEYDSEAKTLTQDIEIAGGQHIPLVFGEYNSYVAVSVSNSLWEITFDKDDTLAVNGTTSGFYACKNTNDPYNYSKMSYELMYYTENAPEACIDVTLVKQSGPAPAPSSSAPSISSTSSNFDGAAGHYAPAGAFAVVAGVAAALI</sequence>
<dbReference type="Pfam" id="PF25484">
    <property type="entry name" value="DUF7907"/>
    <property type="match status" value="1"/>
</dbReference>
<dbReference type="EMBL" id="SELW01000652">
    <property type="protein sequence ID" value="TID15764.1"/>
    <property type="molecule type" value="Genomic_DNA"/>
</dbReference>
<dbReference type="InterPro" id="IPR057229">
    <property type="entry name" value="DUF7907"/>
</dbReference>
<name>A0A4T0WWC8_9ASCO</name>
<dbReference type="STRING" id="52247.A0A4T0WWC8"/>
<feature type="signal peptide" evidence="1">
    <location>
        <begin position="1"/>
        <end position="18"/>
    </location>
</feature>
<comment type="caution">
    <text evidence="3">The sequence shown here is derived from an EMBL/GenBank/DDBJ whole genome shotgun (WGS) entry which is preliminary data.</text>
</comment>
<reference evidence="3 4" key="1">
    <citation type="journal article" date="2019" name="Front. Genet.">
        <title>Whole-Genome Sequencing of the Opportunistic Yeast Pathogen Candida inconspicua Uncovers Its Hybrid Origin.</title>
        <authorList>
            <person name="Mixao V."/>
            <person name="Hansen A.P."/>
            <person name="Saus E."/>
            <person name="Boekhout T."/>
            <person name="Lass-Florl C."/>
            <person name="Gabaldon T."/>
        </authorList>
    </citation>
    <scope>NUCLEOTIDE SEQUENCE [LARGE SCALE GENOMIC DNA]</scope>
    <source>
        <strain evidence="3 4">CBS 180</strain>
    </source>
</reference>
<protein>
    <recommendedName>
        <fullName evidence="2">DUF7907 domain-containing protein</fullName>
    </recommendedName>
</protein>
<evidence type="ECO:0000259" key="2">
    <source>
        <dbReference type="Pfam" id="PF25484"/>
    </source>
</evidence>
<organism evidence="3 4">
    <name type="scientific">Pichia inconspicua</name>
    <dbReference type="NCBI Taxonomy" id="52247"/>
    <lineage>
        <taxon>Eukaryota</taxon>
        <taxon>Fungi</taxon>
        <taxon>Dikarya</taxon>
        <taxon>Ascomycota</taxon>
        <taxon>Saccharomycotina</taxon>
        <taxon>Pichiomycetes</taxon>
        <taxon>Pichiales</taxon>
        <taxon>Pichiaceae</taxon>
        <taxon>Pichia</taxon>
    </lineage>
</organism>
<keyword evidence="4" id="KW-1185">Reference proteome</keyword>
<dbReference type="AlphaFoldDB" id="A0A4T0WWC8"/>
<feature type="chain" id="PRO_5020955917" description="DUF7907 domain-containing protein" evidence="1">
    <location>
        <begin position="19"/>
        <end position="205"/>
    </location>
</feature>
<dbReference type="Proteomes" id="UP000307173">
    <property type="component" value="Unassembled WGS sequence"/>
</dbReference>
<evidence type="ECO:0000256" key="1">
    <source>
        <dbReference type="SAM" id="SignalP"/>
    </source>
</evidence>
<accession>A0A4T0WWC8</accession>
<evidence type="ECO:0000313" key="4">
    <source>
        <dbReference type="Proteomes" id="UP000307173"/>
    </source>
</evidence>
<proteinExistence type="predicted"/>
<dbReference type="OrthoDB" id="4018368at2759"/>
<keyword evidence="1" id="KW-0732">Signal</keyword>
<evidence type="ECO:0000313" key="3">
    <source>
        <dbReference type="EMBL" id="TID15764.1"/>
    </source>
</evidence>